<accession>A0ABT8JPI1</accession>
<dbReference type="Proteomes" id="UP001175097">
    <property type="component" value="Unassembled WGS sequence"/>
</dbReference>
<keyword evidence="2" id="KW-1185">Reference proteome</keyword>
<reference evidence="1" key="1">
    <citation type="submission" date="2023-03" db="EMBL/GenBank/DDBJ databases">
        <title>MT1 and MT2 Draft Genomes of Novel Species.</title>
        <authorList>
            <person name="Venkateswaran K."/>
        </authorList>
    </citation>
    <scope>NUCLEOTIDE SEQUENCE</scope>
    <source>
        <strain evidence="1">F6_3S_P_2</strain>
    </source>
</reference>
<dbReference type="EMBL" id="JAROCC010000004">
    <property type="protein sequence ID" value="MDN4607046.1"/>
    <property type="molecule type" value="Genomic_DNA"/>
</dbReference>
<organism evidence="1 2">
    <name type="scientific">Sporosarcina highlanderae</name>
    <dbReference type="NCBI Taxonomy" id="3035916"/>
    <lineage>
        <taxon>Bacteria</taxon>
        <taxon>Bacillati</taxon>
        <taxon>Bacillota</taxon>
        <taxon>Bacilli</taxon>
        <taxon>Bacillales</taxon>
        <taxon>Caryophanaceae</taxon>
        <taxon>Sporosarcina</taxon>
    </lineage>
</organism>
<protein>
    <submittedName>
        <fullName evidence="1">Uncharacterized protein</fullName>
    </submittedName>
</protein>
<name>A0ABT8JPI1_9BACL</name>
<gene>
    <name evidence="1" type="ORF">P5G49_06070</name>
</gene>
<sequence length="139" mass="16408">MTIWKPTKDFAEEMGKAVKYNLRVEPKKGLVITLCDIRKMEVDFVYDSGVEFMGDRVVSFRYTSEIPMSYLDYPKENVRNQFGLILFKALDSDYIDRFKPFFPDDLAHRLEHHIYPVDTGIIEVICDYEPRVVLNKDTR</sequence>
<evidence type="ECO:0000313" key="2">
    <source>
        <dbReference type="Proteomes" id="UP001175097"/>
    </source>
</evidence>
<evidence type="ECO:0000313" key="1">
    <source>
        <dbReference type="EMBL" id="MDN4607046.1"/>
    </source>
</evidence>
<proteinExistence type="predicted"/>
<comment type="caution">
    <text evidence="1">The sequence shown here is derived from an EMBL/GenBank/DDBJ whole genome shotgun (WGS) entry which is preliminary data.</text>
</comment>
<dbReference type="RefSeq" id="WP_301242602.1">
    <property type="nucleotide sequence ID" value="NZ_JAROCC010000004.1"/>
</dbReference>